<dbReference type="GO" id="GO:0004527">
    <property type="term" value="F:exonuclease activity"/>
    <property type="evidence" value="ECO:0007669"/>
    <property type="project" value="UniProtKB-KW"/>
</dbReference>
<reference evidence="16 17" key="1">
    <citation type="submission" date="2014-06" db="EMBL/GenBank/DDBJ databases">
        <authorList>
            <person name="Swart Estienne"/>
        </authorList>
    </citation>
    <scope>NUCLEOTIDE SEQUENCE [LARGE SCALE GENOMIC DNA]</scope>
    <source>
        <strain evidence="16 17">130c</strain>
    </source>
</reference>
<feature type="region of interest" description="Disordered" evidence="13">
    <location>
        <begin position="1644"/>
        <end position="1677"/>
    </location>
</feature>
<organism evidence="16 17">
    <name type="scientific">Stylonychia lemnae</name>
    <name type="common">Ciliate</name>
    <dbReference type="NCBI Taxonomy" id="5949"/>
    <lineage>
        <taxon>Eukaryota</taxon>
        <taxon>Sar</taxon>
        <taxon>Alveolata</taxon>
        <taxon>Ciliophora</taxon>
        <taxon>Intramacronucleata</taxon>
        <taxon>Spirotrichea</taxon>
        <taxon>Stichotrichia</taxon>
        <taxon>Sporadotrichida</taxon>
        <taxon>Oxytrichidae</taxon>
        <taxon>Stylonychinae</taxon>
        <taxon>Stylonychia</taxon>
    </lineage>
</organism>
<evidence type="ECO:0000256" key="9">
    <source>
        <dbReference type="ARBA" id="ARBA00023128"/>
    </source>
</evidence>
<evidence type="ECO:0000259" key="15">
    <source>
        <dbReference type="SMART" id="SM00485"/>
    </source>
</evidence>
<feature type="region of interest" description="Disordered" evidence="13">
    <location>
        <begin position="1276"/>
        <end position="1330"/>
    </location>
</feature>
<evidence type="ECO:0000256" key="7">
    <source>
        <dbReference type="ARBA" id="ARBA00022839"/>
    </source>
</evidence>
<feature type="compositionally biased region" description="Polar residues" evidence="13">
    <location>
        <begin position="504"/>
        <end position="519"/>
    </location>
</feature>
<dbReference type="GO" id="GO:0046872">
    <property type="term" value="F:metal ion binding"/>
    <property type="evidence" value="ECO:0007669"/>
    <property type="project" value="InterPro"/>
</dbReference>
<comment type="subcellular location">
    <subcellularLocation>
        <location evidence="1">Nucleus</location>
    </subcellularLocation>
</comment>
<feature type="coiled-coil region" evidence="12">
    <location>
        <begin position="1601"/>
        <end position="1635"/>
    </location>
</feature>
<dbReference type="Pfam" id="PF00867">
    <property type="entry name" value="XPG_I"/>
    <property type="match status" value="1"/>
</dbReference>
<dbReference type="InParanoid" id="A0A078B385"/>
<accession>A0A078B385</accession>
<protein>
    <submittedName>
        <fullName evidence="16">Tubulin-tyrosine ligase family protein</fullName>
    </submittedName>
</protein>
<keyword evidence="16" id="KW-0436">Ligase</keyword>
<dbReference type="EMBL" id="CCKQ01016088">
    <property type="protein sequence ID" value="CDW87958.1"/>
    <property type="molecule type" value="Genomic_DNA"/>
</dbReference>
<dbReference type="GO" id="GO:0003677">
    <property type="term" value="F:DNA binding"/>
    <property type="evidence" value="ECO:0007669"/>
    <property type="project" value="UniProtKB-KW"/>
</dbReference>
<evidence type="ECO:0000256" key="6">
    <source>
        <dbReference type="ARBA" id="ARBA00022801"/>
    </source>
</evidence>
<dbReference type="SUPFAM" id="SSF56059">
    <property type="entry name" value="Glutathione synthetase ATP-binding domain-like"/>
    <property type="match status" value="1"/>
</dbReference>
<dbReference type="FunFam" id="3.40.50.1010:FF:000111">
    <property type="entry name" value="Exonuclease 1"/>
    <property type="match status" value="1"/>
</dbReference>
<keyword evidence="11" id="KW-0539">Nucleus</keyword>
<dbReference type="CDD" id="cd09901">
    <property type="entry name" value="H3TH_FEN1-like"/>
    <property type="match status" value="1"/>
</dbReference>
<evidence type="ECO:0000313" key="16">
    <source>
        <dbReference type="EMBL" id="CDW87958.1"/>
    </source>
</evidence>
<dbReference type="InterPro" id="IPR004344">
    <property type="entry name" value="TTL/TTLL_fam"/>
</dbReference>
<dbReference type="PANTHER" id="PTHR46069:SF1">
    <property type="entry name" value="CHROMOSOME UNDETERMINED SCAFFOLD_125, WHOLE GENOME SHOTGUN SEQUENCE"/>
    <property type="match status" value="1"/>
</dbReference>
<dbReference type="CDD" id="cd09857">
    <property type="entry name" value="PIN_EXO1"/>
    <property type="match status" value="1"/>
</dbReference>
<feature type="compositionally biased region" description="Polar residues" evidence="13">
    <location>
        <begin position="737"/>
        <end position="749"/>
    </location>
</feature>
<feature type="domain" description="XPG-I" evidence="14">
    <location>
        <begin position="138"/>
        <end position="206"/>
    </location>
</feature>
<dbReference type="SMART" id="SM00484">
    <property type="entry name" value="XPGI"/>
    <property type="match status" value="1"/>
</dbReference>
<keyword evidence="4" id="KW-0255">Endonuclease</keyword>
<keyword evidence="8" id="KW-0238">DNA-binding</keyword>
<evidence type="ECO:0000256" key="2">
    <source>
        <dbReference type="ARBA" id="ARBA00022553"/>
    </source>
</evidence>
<dbReference type="GO" id="GO:0016874">
    <property type="term" value="F:ligase activity"/>
    <property type="evidence" value="ECO:0007669"/>
    <property type="project" value="UniProtKB-KW"/>
</dbReference>
<evidence type="ECO:0000256" key="11">
    <source>
        <dbReference type="ARBA" id="ARBA00023242"/>
    </source>
</evidence>
<evidence type="ECO:0000313" key="17">
    <source>
        <dbReference type="Proteomes" id="UP000039865"/>
    </source>
</evidence>
<feature type="compositionally biased region" description="Acidic residues" evidence="13">
    <location>
        <begin position="1651"/>
        <end position="1662"/>
    </location>
</feature>
<feature type="region of interest" description="Disordered" evidence="13">
    <location>
        <begin position="841"/>
        <end position="876"/>
    </location>
</feature>
<evidence type="ECO:0000256" key="8">
    <source>
        <dbReference type="ARBA" id="ARBA00023125"/>
    </source>
</evidence>
<keyword evidence="3" id="KW-0540">Nuclease</keyword>
<dbReference type="Pfam" id="PF03133">
    <property type="entry name" value="TTL"/>
    <property type="match status" value="1"/>
</dbReference>
<dbReference type="InterPro" id="IPR006085">
    <property type="entry name" value="XPG_DNA_repair_N"/>
</dbReference>
<dbReference type="Pfam" id="PF00752">
    <property type="entry name" value="XPG_N"/>
    <property type="match status" value="1"/>
</dbReference>
<dbReference type="GO" id="GO:0006281">
    <property type="term" value="P:DNA repair"/>
    <property type="evidence" value="ECO:0007669"/>
    <property type="project" value="UniProtKB-KW"/>
</dbReference>
<dbReference type="Proteomes" id="UP000039865">
    <property type="component" value="Unassembled WGS sequence"/>
</dbReference>
<gene>
    <name evidence="16" type="primary">Contig1653.g1801</name>
    <name evidence="16" type="ORF">STYLEM_17073</name>
</gene>
<dbReference type="SMART" id="SM00485">
    <property type="entry name" value="XPGN"/>
    <property type="match status" value="1"/>
</dbReference>
<feature type="region of interest" description="Disordered" evidence="13">
    <location>
        <begin position="1962"/>
        <end position="1992"/>
    </location>
</feature>
<evidence type="ECO:0000256" key="3">
    <source>
        <dbReference type="ARBA" id="ARBA00022722"/>
    </source>
</evidence>
<keyword evidence="10" id="KW-0234">DNA repair</keyword>
<feature type="compositionally biased region" description="Polar residues" evidence="13">
    <location>
        <begin position="841"/>
        <end position="861"/>
    </location>
</feature>
<keyword evidence="7" id="KW-0269">Exonuclease</keyword>
<keyword evidence="9" id="KW-0496">Mitochondrion</keyword>
<evidence type="ECO:0000256" key="1">
    <source>
        <dbReference type="ARBA" id="ARBA00004123"/>
    </source>
</evidence>
<evidence type="ECO:0000256" key="12">
    <source>
        <dbReference type="SAM" id="Coils"/>
    </source>
</evidence>
<feature type="compositionally biased region" description="Acidic residues" evidence="13">
    <location>
        <begin position="1965"/>
        <end position="1983"/>
    </location>
</feature>
<keyword evidence="5" id="KW-0227">DNA damage</keyword>
<dbReference type="GO" id="GO:0004519">
    <property type="term" value="F:endonuclease activity"/>
    <property type="evidence" value="ECO:0007669"/>
    <property type="project" value="UniProtKB-KW"/>
</dbReference>
<feature type="domain" description="XPG N-terminal" evidence="15">
    <location>
        <begin position="1"/>
        <end position="99"/>
    </location>
</feature>
<dbReference type="PROSITE" id="PS51221">
    <property type="entry name" value="TTL"/>
    <property type="match status" value="1"/>
</dbReference>
<dbReference type="InterPro" id="IPR036279">
    <property type="entry name" value="5-3_exonuclease_C_sf"/>
</dbReference>
<keyword evidence="12" id="KW-0175">Coiled coil</keyword>
<name>A0A078B385_STYLE</name>
<evidence type="ECO:0000256" key="5">
    <source>
        <dbReference type="ARBA" id="ARBA00022763"/>
    </source>
</evidence>
<feature type="region of interest" description="Disordered" evidence="13">
    <location>
        <begin position="382"/>
        <end position="416"/>
    </location>
</feature>
<keyword evidence="6" id="KW-0378">Hydrolase</keyword>
<dbReference type="Gene3D" id="3.40.50.1010">
    <property type="entry name" value="5'-nuclease"/>
    <property type="match status" value="1"/>
</dbReference>
<dbReference type="GO" id="GO:0005634">
    <property type="term" value="C:nucleus"/>
    <property type="evidence" value="ECO:0007669"/>
    <property type="project" value="UniProtKB-SubCell"/>
</dbReference>
<keyword evidence="2" id="KW-0597">Phosphoprotein</keyword>
<evidence type="ECO:0000256" key="4">
    <source>
        <dbReference type="ARBA" id="ARBA00022759"/>
    </source>
</evidence>
<dbReference type="SUPFAM" id="SSF47807">
    <property type="entry name" value="5' to 3' exonuclease, C-terminal subdomain"/>
    <property type="match status" value="1"/>
</dbReference>
<dbReference type="PRINTS" id="PR00853">
    <property type="entry name" value="XPGRADSUPER"/>
</dbReference>
<dbReference type="SUPFAM" id="SSF88723">
    <property type="entry name" value="PIN domain-like"/>
    <property type="match status" value="1"/>
</dbReference>
<dbReference type="Gene3D" id="1.10.150.20">
    <property type="entry name" value="5' to 3' exonuclease, C-terminal subdomain"/>
    <property type="match status" value="1"/>
</dbReference>
<feature type="compositionally biased region" description="Basic and acidic residues" evidence="13">
    <location>
        <begin position="400"/>
        <end position="409"/>
    </location>
</feature>
<evidence type="ECO:0000259" key="14">
    <source>
        <dbReference type="SMART" id="SM00484"/>
    </source>
</evidence>
<proteinExistence type="predicted"/>
<sequence>MGIQGLLQLLKPAQRDCNLSQFRGQTAAVDVMTWLYKGAYAFSYELGLDQQTLGFLSYPLKMLCLVQQYGIKPICVFDGLHLKAKEATEKVRSHNKQLNKELAMQNAEDGNEDEARKYFMRSLILRTKMIDLFQDILKKLGIEMVVAPYEADSQIAYMVKAGIADFAISEDSDLIAYGCPKLLMKLNFNGYCKVFSMTDFQQNQKITDQSLKYLQTITRQQFVQICIMAGCEYLPSIQQVGLKVAIKQFMKNTGDVDKVIEEMKKSKTFKERIPDEYLPALKKVQQLFFYQTVYDPRTKKQTTLDEIKEEEKIELDLEYMGEHIDEAILENFVNGRLKKSTLVIREDYIDVIDFKKLLSDYTDNLITERSLVCRDKNFFSNNFQQSDRDQGKQYQQEQDQANRNDEESKASSQKVFQPKGLITEKKKIFDNDLGFFMDDEDDNDGHNIFLDSDKENEHSQIVEQMQKSKMLPQVNMLENKMVQNDLSQISKISQDMQRLRSDQRQSMSVPSTPVQNQSQKVNKFARNNNSNLNNEQAGQDINESSQKDTLANKGNGMNAFKKFDNILPILEEEEHKGEKTKRNLNTIEAFAKEQAMQVEKPSKKEKEKKYEKIYQPINYCWEINTIQLAVQFDQSGSNGRSVPPPSSHLNIPQTTTTPYREYINEVLSPTYERYQVISQNTRFDNGSMLSADQKSSTFFPKIIRNNPNHDNNTIIEEKIQYERTISQGSTTRHRKSYSNQKTMASSNSHPIIDQAGNASQISKTQENPAIAYQNIQHNSALTSIALPVPSQSISPEKKSFRIKYSQSIKRSSQKFERNNDSTLDKYQVSVKQPSTIIDLKSMNSQISGQSTTDPYLNNQSQMKKHHSNQQSNAQSSKEFIQLGPHVADKPRLVEALNVQPLQQKKNQQMTQIKQKYPTNPITQVGTGPNDLAFENYLNKNLKDDTFAPTVMSHYQSIQQQNNLNNDQILKAIKENQTRANQMSTLTINKNNKETIQGFIKEKQEELNNETIEMRNRIQEQKKRHISPQKPPLPSDKNKYFRIGNGMHGELVPLAGITTNMQENQQTFYVTPNIAYESLLANPGLQNLHLITQKTEMMIGRKFDASLYLAQTQMLSNNIISGTSIQQPVGTKNSLLSGMLASRKEQVDLKNEIEMMRQNKKYTDEMLKDCLFKNDKLSFEALNHLNSIIQSQRALKDRLKVANGMVGSQISYVSETSSVDGNKGSESPFQLIRSILEAKAIKEIKDGELSSRSASYYEENQLHKLITRTLENYRTQQNNSIKNPTLPQTQSTPRTQVKSTIIRNSVQNQISPQQTSKMKDKTSPRAPLNLHPEPRITIYHTPSDHLNDHPINKAISKINYIIKLIFKAHKELPTMNQSSIVGLNQNLNNQPQHVVEEAKFNEIQRMAKQFNITIPKRFDNKTAHREYFSSKEFIVNIKTKMNAMLHQAINESNGMTQILAQYQNNGSGVQVSQKFYIGRGNNDAAVRSVLKQRSWWIQHTDEDFEEVNFLWTQWKKQKHIDYLANNGNNSTHKSLKFYNKMEQNKQLTNKKGVFINMREYYLSMEQDPFEILPLTFLVKSGVNDPEFRRFQDYFNNLISKSKQIELQRAEALQLRNKQLQEIKDQKELERQQKNNSLILPNLKKKKASYVSDESDDDDDDSNYSDENHDHMGEQDEEIKEIKRKFRVPKNVWIIKPGENTNRGNGINVSSNLNEIKSLVQKANTQKEKTYIIQKYIDYPLLINNRKFDFRCYGIMTSINGNLKGYFYEDAYIRTSCKEFDIDNLANKYIHLTNDAVQKHSQDYGKFENGNKMSLSDFQRYLKGAFPGYQIDIKRDLMPQIKKLITDSYRAAYGKIDPGRLHNSFELFGYDFMLDEDFRLYLIEVNTNPCLEMSSPLLARIIPEVLDNAFRLILDPIFPSPDLSNVRKYSINEIPQELKFTLVFDEQIDGPDLRKLQNKFSGIKEEIESDEEEELNKEENEEEQQESLNDKTID</sequence>
<dbReference type="InterPro" id="IPR006086">
    <property type="entry name" value="XPG-I_dom"/>
</dbReference>
<dbReference type="InterPro" id="IPR029060">
    <property type="entry name" value="PIN-like_dom_sf"/>
</dbReference>
<evidence type="ECO:0000256" key="10">
    <source>
        <dbReference type="ARBA" id="ARBA00023204"/>
    </source>
</evidence>
<dbReference type="InterPro" id="IPR044752">
    <property type="entry name" value="PIN-like_EXO1"/>
</dbReference>
<feature type="region of interest" description="Disordered" evidence="13">
    <location>
        <begin position="726"/>
        <end position="750"/>
    </location>
</feature>
<dbReference type="InterPro" id="IPR006084">
    <property type="entry name" value="XPG/Rad2"/>
</dbReference>
<dbReference type="OrthoDB" id="202825at2759"/>
<feature type="compositionally biased region" description="Polar residues" evidence="13">
    <location>
        <begin position="1276"/>
        <end position="1315"/>
    </location>
</feature>
<feature type="region of interest" description="Disordered" evidence="13">
    <location>
        <begin position="495"/>
        <end position="519"/>
    </location>
</feature>
<keyword evidence="17" id="KW-1185">Reference proteome</keyword>
<dbReference type="PANTHER" id="PTHR46069">
    <property type="entry name" value="TUBULIN TYROSINE LIGASE"/>
    <property type="match status" value="1"/>
</dbReference>
<evidence type="ECO:0000256" key="13">
    <source>
        <dbReference type="SAM" id="MobiDB-lite"/>
    </source>
</evidence>
<dbReference type="Gene3D" id="3.30.470.20">
    <property type="entry name" value="ATP-grasp fold, B domain"/>
    <property type="match status" value="1"/>
</dbReference>